<dbReference type="EMBL" id="JAAIUW010000012">
    <property type="protein sequence ID" value="KAF7807991.1"/>
    <property type="molecule type" value="Genomic_DNA"/>
</dbReference>
<comment type="caution">
    <text evidence="1">The sequence shown here is derived from an EMBL/GenBank/DDBJ whole genome shotgun (WGS) entry which is preliminary data.</text>
</comment>
<evidence type="ECO:0000313" key="2">
    <source>
        <dbReference type="Proteomes" id="UP000634136"/>
    </source>
</evidence>
<protein>
    <submittedName>
        <fullName evidence="1">Uncharacterized protein</fullName>
    </submittedName>
</protein>
<sequence>MDKKTIKRNLIECSSFANPIFHGSTKDAWFDSVAIFDSDCDDD</sequence>
<reference evidence="1" key="1">
    <citation type="submission" date="2020-09" db="EMBL/GenBank/DDBJ databases">
        <title>Genome-Enabled Discovery of Anthraquinone Biosynthesis in Senna tora.</title>
        <authorList>
            <person name="Kang S.-H."/>
            <person name="Pandey R.P."/>
            <person name="Lee C.-M."/>
            <person name="Sim J.-S."/>
            <person name="Jeong J.-T."/>
            <person name="Choi B.-S."/>
            <person name="Jung M."/>
            <person name="Ginzburg D."/>
            <person name="Zhao K."/>
            <person name="Won S.Y."/>
            <person name="Oh T.-J."/>
            <person name="Yu Y."/>
            <person name="Kim N.-H."/>
            <person name="Lee O.R."/>
            <person name="Lee T.-H."/>
            <person name="Bashyal P."/>
            <person name="Kim T.-S."/>
            <person name="Lee W.-H."/>
            <person name="Kawkins C."/>
            <person name="Kim C.-K."/>
            <person name="Kim J.S."/>
            <person name="Ahn B.O."/>
            <person name="Rhee S.Y."/>
            <person name="Sohng J.K."/>
        </authorList>
    </citation>
    <scope>NUCLEOTIDE SEQUENCE</scope>
    <source>
        <tissue evidence="1">Leaf</tissue>
    </source>
</reference>
<proteinExistence type="predicted"/>
<dbReference type="AlphaFoldDB" id="A0A834SR38"/>
<evidence type="ECO:0000313" key="1">
    <source>
        <dbReference type="EMBL" id="KAF7807991.1"/>
    </source>
</evidence>
<gene>
    <name evidence="1" type="ORF">G2W53_040152</name>
</gene>
<organism evidence="1 2">
    <name type="scientific">Senna tora</name>
    <dbReference type="NCBI Taxonomy" id="362788"/>
    <lineage>
        <taxon>Eukaryota</taxon>
        <taxon>Viridiplantae</taxon>
        <taxon>Streptophyta</taxon>
        <taxon>Embryophyta</taxon>
        <taxon>Tracheophyta</taxon>
        <taxon>Spermatophyta</taxon>
        <taxon>Magnoliopsida</taxon>
        <taxon>eudicotyledons</taxon>
        <taxon>Gunneridae</taxon>
        <taxon>Pentapetalae</taxon>
        <taxon>rosids</taxon>
        <taxon>fabids</taxon>
        <taxon>Fabales</taxon>
        <taxon>Fabaceae</taxon>
        <taxon>Caesalpinioideae</taxon>
        <taxon>Cassia clade</taxon>
        <taxon>Senna</taxon>
    </lineage>
</organism>
<dbReference type="Proteomes" id="UP000634136">
    <property type="component" value="Unassembled WGS sequence"/>
</dbReference>
<keyword evidence="2" id="KW-1185">Reference proteome</keyword>
<name>A0A834SR38_9FABA</name>
<accession>A0A834SR38</accession>